<sequence length="555" mass="63493">MSDWFESAIKEKYINLFKYESFKNRSQIGEGGFGDVYSADSEDIGQIIALKKIRRDIVDLTNESSINNFVREVKIITKVPHNISIIRFYGVTKEATNGTYYMVLQYANNGDLRSYLKDHFSELDWQTKIEMAKDISNGIKCLHKENIVHRDLHDKNILVNDGRMMIADFGLSKSLEGASNSLPGGTLLFSDPKYIENPYEFKRKKPSDIYSLGMLFWELSSGVPPFKNISGEINVAKKIISGVREDPINGTPIDFMNLYRDAWNDDPNSRPDIDEIWHKLNLIRLSPVYDSTSVTKFEYKSFKNRDFIGIGSFCIVYSAYSEDIGQTVALKNFFDTSTDKFDREINMIAKVHHHDNIIKFFGTTKEVETEKYFMVFQFAKNGDLHSYLQKHFSRLNWSTKIEMAKDISNGVKCLHNANIVHCDLNDGNVLVNNRRLMIKISSKTRSLEDTSNSPVAGNISFTDPKCLENPNTFKLEKTSDIYSLGVLFWELSSGTSPSKNISEVIRGYREAPIKGTPIDFMNLYCDAWNGDPNSRPDLFEICNKLNTIKLLPVYN</sequence>
<dbReference type="AlphaFoldDB" id="A0A397VLB1"/>
<evidence type="ECO:0000313" key="3">
    <source>
        <dbReference type="EMBL" id="RIB20673.1"/>
    </source>
</evidence>
<protein>
    <submittedName>
        <fullName evidence="3">Kinase-like domain-containing protein</fullName>
    </submittedName>
</protein>
<dbReference type="InterPro" id="IPR051681">
    <property type="entry name" value="Ser/Thr_Kinases-Pseudokinases"/>
</dbReference>
<dbReference type="InterPro" id="IPR011009">
    <property type="entry name" value="Kinase-like_dom_sf"/>
</dbReference>
<accession>A0A397VLB1</accession>
<dbReference type="Pfam" id="PF07714">
    <property type="entry name" value="PK_Tyr_Ser-Thr"/>
    <property type="match status" value="2"/>
</dbReference>
<name>A0A397VLB1_9GLOM</name>
<dbReference type="PROSITE" id="PS50011">
    <property type="entry name" value="PROTEIN_KINASE_DOM"/>
    <property type="match status" value="2"/>
</dbReference>
<dbReference type="Proteomes" id="UP000266673">
    <property type="component" value="Unassembled WGS sequence"/>
</dbReference>
<keyword evidence="1" id="KW-0547">Nucleotide-binding</keyword>
<dbReference type="PRINTS" id="PR00109">
    <property type="entry name" value="TYRKINASE"/>
</dbReference>
<dbReference type="STRING" id="44941.A0A397VLB1"/>
<dbReference type="Gene3D" id="1.10.510.10">
    <property type="entry name" value="Transferase(Phosphotransferase) domain 1"/>
    <property type="match status" value="2"/>
</dbReference>
<dbReference type="InterPro" id="IPR000719">
    <property type="entry name" value="Prot_kinase_dom"/>
</dbReference>
<reference evidence="3 4" key="1">
    <citation type="submission" date="2018-06" db="EMBL/GenBank/DDBJ databases">
        <title>Comparative genomics reveals the genomic features of Rhizophagus irregularis, R. cerebriforme, R. diaphanum and Gigaspora rosea, and their symbiotic lifestyle signature.</title>
        <authorList>
            <person name="Morin E."/>
            <person name="San Clemente H."/>
            <person name="Chen E.C.H."/>
            <person name="De La Providencia I."/>
            <person name="Hainaut M."/>
            <person name="Kuo A."/>
            <person name="Kohler A."/>
            <person name="Murat C."/>
            <person name="Tang N."/>
            <person name="Roy S."/>
            <person name="Loubradou J."/>
            <person name="Henrissat B."/>
            <person name="Grigoriev I.V."/>
            <person name="Corradi N."/>
            <person name="Roux C."/>
            <person name="Martin F.M."/>
        </authorList>
    </citation>
    <scope>NUCLEOTIDE SEQUENCE [LARGE SCALE GENOMIC DNA]</scope>
    <source>
        <strain evidence="3 4">DAOM 194757</strain>
    </source>
</reference>
<evidence type="ECO:0000313" key="4">
    <source>
        <dbReference type="Proteomes" id="UP000266673"/>
    </source>
</evidence>
<dbReference type="PANTHER" id="PTHR44329">
    <property type="entry name" value="SERINE/THREONINE-PROTEIN KINASE TNNI3K-RELATED"/>
    <property type="match status" value="1"/>
</dbReference>
<dbReference type="OrthoDB" id="68483at2759"/>
<feature type="domain" description="Protein kinase" evidence="2">
    <location>
        <begin position="22"/>
        <end position="289"/>
    </location>
</feature>
<gene>
    <name evidence="3" type="ORF">C2G38_1173631</name>
</gene>
<dbReference type="EMBL" id="QKWP01000405">
    <property type="protein sequence ID" value="RIB20673.1"/>
    <property type="molecule type" value="Genomic_DNA"/>
</dbReference>
<dbReference type="GO" id="GO:0004674">
    <property type="term" value="F:protein serine/threonine kinase activity"/>
    <property type="evidence" value="ECO:0007669"/>
    <property type="project" value="TreeGrafter"/>
</dbReference>
<comment type="caution">
    <text evidence="3">The sequence shown here is derived from an EMBL/GenBank/DDBJ whole genome shotgun (WGS) entry which is preliminary data.</text>
</comment>
<evidence type="ECO:0000259" key="2">
    <source>
        <dbReference type="PROSITE" id="PS50011"/>
    </source>
</evidence>
<proteinExistence type="predicted"/>
<evidence type="ECO:0000256" key="1">
    <source>
        <dbReference type="PROSITE-ProRule" id="PRU10141"/>
    </source>
</evidence>
<dbReference type="SUPFAM" id="SSF56112">
    <property type="entry name" value="Protein kinase-like (PK-like)"/>
    <property type="match status" value="2"/>
</dbReference>
<feature type="binding site" evidence="1">
    <location>
        <position position="51"/>
    </location>
    <ligand>
        <name>ATP</name>
        <dbReference type="ChEBI" id="CHEBI:30616"/>
    </ligand>
</feature>
<dbReference type="GO" id="GO:0005524">
    <property type="term" value="F:ATP binding"/>
    <property type="evidence" value="ECO:0007669"/>
    <property type="project" value="UniProtKB-UniRule"/>
</dbReference>
<keyword evidence="4" id="KW-1185">Reference proteome</keyword>
<organism evidence="3 4">
    <name type="scientific">Gigaspora rosea</name>
    <dbReference type="NCBI Taxonomy" id="44941"/>
    <lineage>
        <taxon>Eukaryota</taxon>
        <taxon>Fungi</taxon>
        <taxon>Fungi incertae sedis</taxon>
        <taxon>Mucoromycota</taxon>
        <taxon>Glomeromycotina</taxon>
        <taxon>Glomeromycetes</taxon>
        <taxon>Diversisporales</taxon>
        <taxon>Gigasporaceae</taxon>
        <taxon>Gigaspora</taxon>
    </lineage>
</organism>
<dbReference type="PROSITE" id="PS00107">
    <property type="entry name" value="PROTEIN_KINASE_ATP"/>
    <property type="match status" value="1"/>
</dbReference>
<keyword evidence="1" id="KW-0067">ATP-binding</keyword>
<keyword evidence="3" id="KW-0808">Transferase</keyword>
<keyword evidence="3" id="KW-0418">Kinase</keyword>
<feature type="domain" description="Protein kinase" evidence="2">
    <location>
        <begin position="302"/>
        <end position="554"/>
    </location>
</feature>
<dbReference type="InterPro" id="IPR001245">
    <property type="entry name" value="Ser-Thr/Tyr_kinase_cat_dom"/>
</dbReference>
<dbReference type="InterPro" id="IPR017441">
    <property type="entry name" value="Protein_kinase_ATP_BS"/>
</dbReference>